<reference evidence="1 2" key="1">
    <citation type="submission" date="2016-05" db="EMBL/GenBank/DDBJ databases">
        <title>Microbial solvent formation.</title>
        <authorList>
            <person name="Poehlein A."/>
            <person name="Montoya Solano J.D."/>
            <person name="Flitsch S."/>
            <person name="Krabben P."/>
            <person name="Duerre P."/>
            <person name="Daniel R."/>
        </authorList>
    </citation>
    <scope>NUCLEOTIDE SEQUENCE [LARGE SCALE GENOMIC DNA]</scope>
    <source>
        <strain evidence="1 2">DSM 2619</strain>
    </source>
</reference>
<name>A0A1S8TTE0_9CLOT</name>
<keyword evidence="1" id="KW-0808">Transferase</keyword>
<proteinExistence type="predicted"/>
<organism evidence="1 2">
    <name type="scientific">Clostridium puniceum</name>
    <dbReference type="NCBI Taxonomy" id="29367"/>
    <lineage>
        <taxon>Bacteria</taxon>
        <taxon>Bacillati</taxon>
        <taxon>Bacillota</taxon>
        <taxon>Clostridia</taxon>
        <taxon>Eubacteriales</taxon>
        <taxon>Clostridiaceae</taxon>
        <taxon>Clostridium</taxon>
    </lineage>
</organism>
<evidence type="ECO:0000313" key="2">
    <source>
        <dbReference type="Proteomes" id="UP000190890"/>
    </source>
</evidence>
<dbReference type="GO" id="GO:0016740">
    <property type="term" value="F:transferase activity"/>
    <property type="evidence" value="ECO:0007669"/>
    <property type="project" value="UniProtKB-KW"/>
</dbReference>
<dbReference type="AlphaFoldDB" id="A0A1S8TTE0"/>
<gene>
    <name evidence="1" type="ORF">CLPUN_11760</name>
</gene>
<accession>A0A1S8TTE0</accession>
<dbReference type="EMBL" id="LZZM01000073">
    <property type="protein sequence ID" value="OOM81016.1"/>
    <property type="molecule type" value="Genomic_DNA"/>
</dbReference>
<protein>
    <submittedName>
        <fullName evidence="1">Putative acetyltransferase</fullName>
    </submittedName>
</protein>
<dbReference type="STRING" id="29367.CLPUN_11760"/>
<evidence type="ECO:0000313" key="1">
    <source>
        <dbReference type="EMBL" id="OOM81016.1"/>
    </source>
</evidence>
<sequence>MKYCKLKYPYLILDVFIKNEKAVNFYYNNNFKALNEHVSQEAKEKEYLTSWSLEETKL</sequence>
<comment type="caution">
    <text evidence="1">The sequence shown here is derived from an EMBL/GenBank/DDBJ whole genome shotgun (WGS) entry which is preliminary data.</text>
</comment>
<dbReference type="Proteomes" id="UP000190890">
    <property type="component" value="Unassembled WGS sequence"/>
</dbReference>
<keyword evidence="2" id="KW-1185">Reference proteome</keyword>